<dbReference type="FunFam" id="3.40.50.300:FF:001119">
    <property type="entry name" value="Iron-sulfur cluster carrier protein"/>
    <property type="match status" value="1"/>
</dbReference>
<dbReference type="AlphaFoldDB" id="A0A8J8B1I5"/>
<dbReference type="InterPro" id="IPR044304">
    <property type="entry name" value="NUBPL-like"/>
</dbReference>
<keyword evidence="6" id="KW-0378">Hydrolase</keyword>
<dbReference type="Pfam" id="PF10609">
    <property type="entry name" value="ParA"/>
    <property type="match status" value="1"/>
</dbReference>
<evidence type="ECO:0000313" key="7">
    <source>
        <dbReference type="EMBL" id="MBR0598284.1"/>
    </source>
</evidence>
<dbReference type="GO" id="GO:0051539">
    <property type="term" value="F:4 iron, 4 sulfur cluster binding"/>
    <property type="evidence" value="ECO:0007669"/>
    <property type="project" value="TreeGrafter"/>
</dbReference>
<comment type="similarity">
    <text evidence="6">Belongs to the Mrp/NBP35 ATP-binding proteins family.</text>
</comment>
<evidence type="ECO:0000313" key="8">
    <source>
        <dbReference type="Proteomes" id="UP000675664"/>
    </source>
</evidence>
<reference evidence="7" key="2">
    <citation type="submission" date="2021-04" db="EMBL/GenBank/DDBJ databases">
        <authorList>
            <person name="Liu J."/>
        </authorList>
    </citation>
    <scope>NUCLEOTIDE SEQUENCE</scope>
    <source>
        <strain evidence="7">BAD-6</strain>
    </source>
</reference>
<dbReference type="SUPFAM" id="SSF52540">
    <property type="entry name" value="P-loop containing nucleoside triphosphate hydrolases"/>
    <property type="match status" value="1"/>
</dbReference>
<protein>
    <recommendedName>
        <fullName evidence="6">Iron-sulfur cluster carrier protein</fullName>
    </recommendedName>
</protein>
<accession>A0A8J8B1I5</accession>
<organism evidence="7 8">
    <name type="scientific">Sinanaerobacter chloroacetimidivorans</name>
    <dbReference type="NCBI Taxonomy" id="2818044"/>
    <lineage>
        <taxon>Bacteria</taxon>
        <taxon>Bacillati</taxon>
        <taxon>Bacillota</taxon>
        <taxon>Clostridia</taxon>
        <taxon>Peptostreptococcales</taxon>
        <taxon>Anaerovoracaceae</taxon>
        <taxon>Sinanaerobacter</taxon>
    </lineage>
</organism>
<keyword evidence="1 6" id="KW-0479">Metal-binding</keyword>
<evidence type="ECO:0000256" key="4">
    <source>
        <dbReference type="ARBA" id="ARBA00023004"/>
    </source>
</evidence>
<gene>
    <name evidence="7" type="ORF">KCX82_10395</name>
</gene>
<dbReference type="GO" id="GO:0016887">
    <property type="term" value="F:ATP hydrolysis activity"/>
    <property type="evidence" value="ECO:0007669"/>
    <property type="project" value="UniProtKB-UniRule"/>
</dbReference>
<dbReference type="HAMAP" id="MF_02040">
    <property type="entry name" value="Mrp_NBP35"/>
    <property type="match status" value="1"/>
</dbReference>
<dbReference type="GO" id="GO:0046872">
    <property type="term" value="F:metal ion binding"/>
    <property type="evidence" value="ECO:0007669"/>
    <property type="project" value="UniProtKB-KW"/>
</dbReference>
<keyword evidence="5 6" id="KW-0411">Iron-sulfur</keyword>
<proteinExistence type="inferred from homology"/>
<reference evidence="7" key="1">
    <citation type="submission" date="2021-04" db="EMBL/GenBank/DDBJ databases">
        <title>Sinoanaerobacter chloroacetimidivorans sp. nov., an obligate anaerobic bacterium isolated from anaerobic sludge.</title>
        <authorList>
            <person name="Bao Y."/>
        </authorList>
    </citation>
    <scope>NUCLEOTIDE SEQUENCE</scope>
    <source>
        <strain evidence="7">BAD-6</strain>
    </source>
</reference>
<dbReference type="RefSeq" id="WP_227018414.1">
    <property type="nucleotide sequence ID" value="NZ_JAGSND010000006.1"/>
</dbReference>
<dbReference type="EMBL" id="JAGSND010000006">
    <property type="protein sequence ID" value="MBR0598284.1"/>
    <property type="molecule type" value="Genomic_DNA"/>
</dbReference>
<evidence type="ECO:0000256" key="6">
    <source>
        <dbReference type="HAMAP-Rule" id="MF_02040"/>
    </source>
</evidence>
<dbReference type="PANTHER" id="PTHR42961:SF2">
    <property type="entry name" value="IRON-SULFUR PROTEIN NUBPL"/>
    <property type="match status" value="1"/>
</dbReference>
<evidence type="ECO:0000256" key="2">
    <source>
        <dbReference type="ARBA" id="ARBA00022741"/>
    </source>
</evidence>
<keyword evidence="4 6" id="KW-0408">Iron</keyword>
<name>A0A8J8B1I5_9FIRM</name>
<dbReference type="InterPro" id="IPR027417">
    <property type="entry name" value="P-loop_NTPase"/>
</dbReference>
<feature type="binding site" evidence="6">
    <location>
        <begin position="45"/>
        <end position="52"/>
    </location>
    <ligand>
        <name>ATP</name>
        <dbReference type="ChEBI" id="CHEBI:30616"/>
    </ligand>
</feature>
<dbReference type="CDD" id="cd02037">
    <property type="entry name" value="Mrp_NBP35"/>
    <property type="match status" value="1"/>
</dbReference>
<dbReference type="GO" id="GO:0140663">
    <property type="term" value="F:ATP-dependent FeS chaperone activity"/>
    <property type="evidence" value="ECO:0007669"/>
    <property type="project" value="InterPro"/>
</dbReference>
<keyword evidence="8" id="KW-1185">Reference proteome</keyword>
<comment type="function">
    <text evidence="6">Binds and transfers iron-sulfur (Fe-S) clusters to target apoproteins. Can hydrolyze ATP.</text>
</comment>
<evidence type="ECO:0000256" key="1">
    <source>
        <dbReference type="ARBA" id="ARBA00022723"/>
    </source>
</evidence>
<evidence type="ECO:0000256" key="3">
    <source>
        <dbReference type="ARBA" id="ARBA00022840"/>
    </source>
</evidence>
<comment type="caution">
    <text evidence="7">The sequence shown here is derived from an EMBL/GenBank/DDBJ whole genome shotgun (WGS) entry which is preliminary data.</text>
</comment>
<dbReference type="InterPro" id="IPR033756">
    <property type="entry name" value="YlxH/NBP35"/>
</dbReference>
<dbReference type="PANTHER" id="PTHR42961">
    <property type="entry name" value="IRON-SULFUR PROTEIN NUBPL"/>
    <property type="match status" value="1"/>
</dbReference>
<comment type="subunit">
    <text evidence="6">Homodimer.</text>
</comment>
<dbReference type="GO" id="GO:0016226">
    <property type="term" value="P:iron-sulfur cluster assembly"/>
    <property type="evidence" value="ECO:0007669"/>
    <property type="project" value="InterPro"/>
</dbReference>
<sequence>MSENCSKTCSTCDKDCSEREEQPKSLVEKPHDYSNIKKVIGIVSGKGGVGKSLVTSMLAVSMRRMGYSTAILDADVTGPSIPKAFGIKKKAVANELGILPIETKTGIDIMSVNLLLENDTDPVIWRGPIISGMVKQFWTDVIWGDIDYMFVDMPPGTGDVSLTVFQSLPIDGIVIVTSPQELVSMIVSKAVKMADMMNIPILGLVENMSYLECPDCHKQIKVFGDSHIDTIAEEYGIQVIAKLPLNPEIASLCDKGMIELLQGDYLNEIVDKIEKVTE</sequence>
<keyword evidence="3 6" id="KW-0067">ATP-binding</keyword>
<dbReference type="Gene3D" id="3.40.50.300">
    <property type="entry name" value="P-loop containing nucleotide triphosphate hydrolases"/>
    <property type="match status" value="1"/>
</dbReference>
<evidence type="ECO:0000256" key="5">
    <source>
        <dbReference type="ARBA" id="ARBA00023014"/>
    </source>
</evidence>
<dbReference type="InterPro" id="IPR019591">
    <property type="entry name" value="Mrp/NBP35_ATP-bd"/>
</dbReference>
<keyword evidence="2 6" id="KW-0547">Nucleotide-binding</keyword>
<dbReference type="GO" id="GO:0005524">
    <property type="term" value="F:ATP binding"/>
    <property type="evidence" value="ECO:0007669"/>
    <property type="project" value="UniProtKB-UniRule"/>
</dbReference>
<dbReference type="Proteomes" id="UP000675664">
    <property type="component" value="Unassembled WGS sequence"/>
</dbReference>